<feature type="domain" description="NolW-like" evidence="12">
    <location>
        <begin position="276"/>
        <end position="353"/>
    </location>
</feature>
<dbReference type="InterPro" id="IPR050810">
    <property type="entry name" value="Bact_Secretion_Sys_Channel"/>
</dbReference>
<dbReference type="InterPro" id="IPR005644">
    <property type="entry name" value="NolW-like"/>
</dbReference>
<feature type="region of interest" description="Disordered" evidence="10">
    <location>
        <begin position="632"/>
        <end position="664"/>
    </location>
</feature>
<dbReference type="InterPro" id="IPR001775">
    <property type="entry name" value="GspD/PilQ"/>
</dbReference>
<evidence type="ECO:0000256" key="9">
    <source>
        <dbReference type="ARBA" id="ARBA00023237"/>
    </source>
</evidence>
<evidence type="ECO:0000256" key="6">
    <source>
        <dbReference type="ARBA" id="ARBA00022729"/>
    </source>
</evidence>
<evidence type="ECO:0000259" key="13">
    <source>
        <dbReference type="Pfam" id="PF21305"/>
    </source>
</evidence>
<dbReference type="PRINTS" id="PR00811">
    <property type="entry name" value="BCTERIALGSPD"/>
</dbReference>
<evidence type="ECO:0000256" key="7">
    <source>
        <dbReference type="ARBA" id="ARBA00022927"/>
    </source>
</evidence>
<dbReference type="NCBIfam" id="TIGR02517">
    <property type="entry name" value="type_II_gspD"/>
    <property type="match status" value="1"/>
</dbReference>
<dbReference type="InterPro" id="IPR013356">
    <property type="entry name" value="T2SS_GspD"/>
</dbReference>
<comment type="subcellular location">
    <subcellularLocation>
        <location evidence="1">Cell outer membrane</location>
    </subcellularLocation>
</comment>
<organism evidence="14">
    <name type="scientific">hydrothermal vent metagenome</name>
    <dbReference type="NCBI Taxonomy" id="652676"/>
    <lineage>
        <taxon>unclassified sequences</taxon>
        <taxon>metagenomes</taxon>
        <taxon>ecological metagenomes</taxon>
    </lineage>
</organism>
<keyword evidence="4" id="KW-1134">Transmembrane beta strand</keyword>
<dbReference type="GO" id="GO:0015627">
    <property type="term" value="C:type II protein secretion system complex"/>
    <property type="evidence" value="ECO:0007669"/>
    <property type="project" value="InterPro"/>
</dbReference>
<keyword evidence="7" id="KW-0653">Protein transport</keyword>
<dbReference type="Pfam" id="PF03958">
    <property type="entry name" value="Secretin_N"/>
    <property type="match status" value="1"/>
</dbReference>
<evidence type="ECO:0000259" key="11">
    <source>
        <dbReference type="Pfam" id="PF00263"/>
    </source>
</evidence>
<feature type="domain" description="GspD-like N0" evidence="13">
    <location>
        <begin position="33"/>
        <end position="101"/>
    </location>
</feature>
<gene>
    <name evidence="14" type="ORF">MNBD_NITROSPIRAE03-324</name>
</gene>
<evidence type="ECO:0000256" key="5">
    <source>
        <dbReference type="ARBA" id="ARBA00022692"/>
    </source>
</evidence>
<dbReference type="GO" id="GO:0015628">
    <property type="term" value="P:protein secretion by the type II secretion system"/>
    <property type="evidence" value="ECO:0007669"/>
    <property type="project" value="InterPro"/>
</dbReference>
<comment type="similarity">
    <text evidence="2">Belongs to the bacterial secretin family. GSP D subfamily.</text>
</comment>
<dbReference type="PANTHER" id="PTHR30332:SF24">
    <property type="entry name" value="SECRETIN GSPD-RELATED"/>
    <property type="match status" value="1"/>
</dbReference>
<evidence type="ECO:0000256" key="8">
    <source>
        <dbReference type="ARBA" id="ARBA00023136"/>
    </source>
</evidence>
<evidence type="ECO:0000256" key="10">
    <source>
        <dbReference type="SAM" id="MobiDB-lite"/>
    </source>
</evidence>
<dbReference type="Pfam" id="PF21305">
    <property type="entry name" value="type_II_gspD_N0"/>
    <property type="match status" value="1"/>
</dbReference>
<dbReference type="InterPro" id="IPR049371">
    <property type="entry name" value="GspD-like_N0"/>
</dbReference>
<dbReference type="InterPro" id="IPR038591">
    <property type="entry name" value="NolW-like_sf"/>
</dbReference>
<accession>A0A3B1CUA4</accession>
<evidence type="ECO:0000256" key="3">
    <source>
        <dbReference type="ARBA" id="ARBA00022448"/>
    </source>
</evidence>
<evidence type="ECO:0000256" key="1">
    <source>
        <dbReference type="ARBA" id="ARBA00004442"/>
    </source>
</evidence>
<sequence>MKKFLNPKLKSLFLLVFCLLLFQAAPLKAEVGMNFQEVSLQDFVDFVSEYTGSNIIYDARDLKGTVTVKAKKEFTKSDIMSILHTVLSINNLEAVTEKDIIYIVRRAKVSKLPYSFEGQAPPGETGETGKAKENLLISVFQIESIDAKLLSKFFNLTKSDFGRIETIPTLNVVVVKDKSVNVKRMAQMVKTITSMGTGVRIEIIPLKNTYASEFVKTIKMFFAELGRSSYSRIKPVFMADRTSNSIIVAALPKDMVIIKRIISSTDIMTDTGTTPRVFKLKYAMAEDVAKVLNKILSGSMLQKNKLKPRQQSGRSGMKVAADKATNTISVVGDPELYAQVESIIAKLDVPRDQIFVEALILETTIEDGSKFGVEWLAGAGSKNFVGTGTFLDSKNVIDLQSPVLEGNPPNLGALPGGFGLGILGNIITYEGVKFPTLSALANAIRTESGIDILSKPQLLTLDNEEAEVFVGENRPFLISEKFDANNNPIQTFDYRDVGIKLKILPHVIDEDTVLLNVEQEVKKVISSAVGVASAPITLTRSTKTTIKLHNNTTVVISGLIKDDMSTSETGVPLLSKIPLLGWLFRSRDTSREKTNMMVFITATIIKSRQDMEDLTRTKQSLLKSTDKKEIKEKIKKKIKKEPAKETTKEPEKERLQEEGAGKEE</sequence>
<proteinExistence type="inferred from homology"/>
<keyword evidence="9" id="KW-0998">Cell outer membrane</keyword>
<keyword evidence="3" id="KW-0813">Transport</keyword>
<name>A0A3B1CUA4_9ZZZZ</name>
<feature type="compositionally biased region" description="Basic and acidic residues" evidence="10">
    <location>
        <begin position="640"/>
        <end position="664"/>
    </location>
</feature>
<dbReference type="AlphaFoldDB" id="A0A3B1CUA4"/>
<dbReference type="EMBL" id="UOGI01000268">
    <property type="protein sequence ID" value="VAX34186.1"/>
    <property type="molecule type" value="Genomic_DNA"/>
</dbReference>
<evidence type="ECO:0000259" key="12">
    <source>
        <dbReference type="Pfam" id="PF03958"/>
    </source>
</evidence>
<dbReference type="GO" id="GO:0009279">
    <property type="term" value="C:cell outer membrane"/>
    <property type="evidence" value="ECO:0007669"/>
    <property type="project" value="UniProtKB-SubCell"/>
</dbReference>
<keyword evidence="5" id="KW-0812">Transmembrane</keyword>
<dbReference type="Gene3D" id="3.30.1370.120">
    <property type="match status" value="3"/>
</dbReference>
<dbReference type="PANTHER" id="PTHR30332">
    <property type="entry name" value="PROBABLE GENERAL SECRETION PATHWAY PROTEIN D"/>
    <property type="match status" value="1"/>
</dbReference>
<reference evidence="14" key="1">
    <citation type="submission" date="2018-06" db="EMBL/GenBank/DDBJ databases">
        <authorList>
            <person name="Zhirakovskaya E."/>
        </authorList>
    </citation>
    <scope>NUCLEOTIDE SEQUENCE</scope>
</reference>
<evidence type="ECO:0000256" key="4">
    <source>
        <dbReference type="ARBA" id="ARBA00022452"/>
    </source>
</evidence>
<keyword evidence="8" id="KW-0472">Membrane</keyword>
<dbReference type="Pfam" id="PF00263">
    <property type="entry name" value="Secretin"/>
    <property type="match status" value="1"/>
</dbReference>
<protein>
    <submittedName>
        <fullName evidence="14">General secretion pathway protein D</fullName>
    </submittedName>
</protein>
<feature type="domain" description="Type II/III secretion system secretin-like" evidence="11">
    <location>
        <begin position="444"/>
        <end position="606"/>
    </location>
</feature>
<keyword evidence="6" id="KW-0732">Signal</keyword>
<evidence type="ECO:0000313" key="14">
    <source>
        <dbReference type="EMBL" id="VAX34186.1"/>
    </source>
</evidence>
<dbReference type="InterPro" id="IPR004846">
    <property type="entry name" value="T2SS/T3SS_dom"/>
</dbReference>
<evidence type="ECO:0000256" key="2">
    <source>
        <dbReference type="ARBA" id="ARBA00006980"/>
    </source>
</evidence>